<dbReference type="EMBL" id="CP078075">
    <property type="protein sequence ID" value="WDM44472.1"/>
    <property type="molecule type" value="Genomic_DNA"/>
</dbReference>
<evidence type="ECO:0000259" key="3">
    <source>
        <dbReference type="PROSITE" id="PS51186"/>
    </source>
</evidence>
<dbReference type="Pfam" id="PF13673">
    <property type="entry name" value="Acetyltransf_10"/>
    <property type="match status" value="1"/>
</dbReference>
<evidence type="ECO:0000313" key="5">
    <source>
        <dbReference type="Proteomes" id="UP001215097"/>
    </source>
</evidence>
<dbReference type="EC" id="2.3.1.-" evidence="4"/>
<keyword evidence="5" id="KW-1185">Reference proteome</keyword>
<evidence type="ECO:0000256" key="2">
    <source>
        <dbReference type="ARBA" id="ARBA00023315"/>
    </source>
</evidence>
<dbReference type="InterPro" id="IPR016181">
    <property type="entry name" value="Acyl_CoA_acyltransferase"/>
</dbReference>
<dbReference type="PANTHER" id="PTHR43800:SF1">
    <property type="entry name" value="PEPTIDYL-LYSINE N-ACETYLTRANSFERASE YJAB"/>
    <property type="match status" value="1"/>
</dbReference>
<feature type="domain" description="N-acetyltransferase" evidence="3">
    <location>
        <begin position="1"/>
        <end position="141"/>
    </location>
</feature>
<evidence type="ECO:0000313" key="4">
    <source>
        <dbReference type="EMBL" id="WDM44472.1"/>
    </source>
</evidence>
<dbReference type="PANTHER" id="PTHR43800">
    <property type="entry name" value="PEPTIDYL-LYSINE N-ACETYLTRANSFERASE YJAB"/>
    <property type="match status" value="1"/>
</dbReference>
<keyword evidence="2 4" id="KW-0012">Acyltransferase</keyword>
<protein>
    <submittedName>
        <fullName evidence="4">GNAT family N-acetyltransferase</fullName>
        <ecNumber evidence="4">2.3.1.-</ecNumber>
    </submittedName>
</protein>
<keyword evidence="1 4" id="KW-0808">Transferase</keyword>
<dbReference type="RefSeq" id="WP_282214612.1">
    <property type="nucleotide sequence ID" value="NZ_BAAAUN010000001.1"/>
</dbReference>
<sequence length="141" mass="15225">MEATHHFLSPADIDWYEPHVLSYLQSAADLRIAVPTEETADGTDAAETALGFIAQEAGAIQMLFVAELAQGRGVGSALLDAVRDDVSKVGLGELRVDVNEDNDSGRRFYAARGFSVASRSDLDDQGRPFPILHLRLDLTPA</sequence>
<reference evidence="4 5" key="1">
    <citation type="submission" date="2021-06" db="EMBL/GenBank/DDBJ databases">
        <title>Genome-based taxonomic framework of Microbacterium strains isolated from marine environment, the description of four new species and reclassification of four preexisting species.</title>
        <authorList>
            <person name="Lee S.D."/>
            <person name="Kim S.-M."/>
            <person name="Byeon Y.-S."/>
            <person name="Yang H.L."/>
            <person name="Kim I.S."/>
        </authorList>
    </citation>
    <scope>NUCLEOTIDE SEQUENCE [LARGE SCALE GENOMIC DNA]</scope>
    <source>
        <strain evidence="4 5">KACC 14465</strain>
    </source>
</reference>
<dbReference type="Proteomes" id="UP001215097">
    <property type="component" value="Chromosome"/>
</dbReference>
<dbReference type="SUPFAM" id="SSF55729">
    <property type="entry name" value="Acyl-CoA N-acyltransferases (Nat)"/>
    <property type="match status" value="1"/>
</dbReference>
<gene>
    <name evidence="4" type="ORF">KV395_14980</name>
</gene>
<accession>A0ABY7XQZ3</accession>
<name>A0ABY7XQZ3_MICLT</name>
<dbReference type="CDD" id="cd04301">
    <property type="entry name" value="NAT_SF"/>
    <property type="match status" value="1"/>
</dbReference>
<dbReference type="PROSITE" id="PS51186">
    <property type="entry name" value="GNAT"/>
    <property type="match status" value="1"/>
</dbReference>
<evidence type="ECO:0000256" key="1">
    <source>
        <dbReference type="ARBA" id="ARBA00022679"/>
    </source>
</evidence>
<dbReference type="InterPro" id="IPR000182">
    <property type="entry name" value="GNAT_dom"/>
</dbReference>
<proteinExistence type="predicted"/>
<organism evidence="4 5">
    <name type="scientific">Microbacterium luteolum</name>
    <name type="common">Aureobacterium luteolum</name>
    <dbReference type="NCBI Taxonomy" id="69367"/>
    <lineage>
        <taxon>Bacteria</taxon>
        <taxon>Bacillati</taxon>
        <taxon>Actinomycetota</taxon>
        <taxon>Actinomycetes</taxon>
        <taxon>Micrococcales</taxon>
        <taxon>Microbacteriaceae</taxon>
        <taxon>Microbacterium</taxon>
    </lineage>
</organism>
<dbReference type="Gene3D" id="3.40.630.30">
    <property type="match status" value="1"/>
</dbReference>
<dbReference type="GO" id="GO:0016746">
    <property type="term" value="F:acyltransferase activity"/>
    <property type="evidence" value="ECO:0007669"/>
    <property type="project" value="UniProtKB-KW"/>
</dbReference>